<dbReference type="InterPro" id="IPR008881">
    <property type="entry name" value="Trigger_fac_ribosome-bd_bac"/>
</dbReference>
<sequence length="433" mass="48710">MQVSVEKTSELSRKMIVSVPDAVLQEKMETRFKKLAREVKVDGFRPGKVPASMVKKLYGERVKQEVAGDLIQSTYFEALQQQELVPAGHPSITPADKSEGFEYVAEFEVYPEVSLEAVNGLEINRPTASVTDADVENMIDKLKQQKKTWAVAERASEEGDKVTIHFSGVSEGENFTDGKVENYAVEIGGKQMIPGFEDELKGLAAGDSKTFSITFPEKYNSEKLAGKVAEFETEMVKVEAPVLPELDAEFIKAYGVEDGDVESFRTDVKDNMERELAQGLKNKLKTAVMDALFEHVQITLPNALVDQEIQALMKPYAERANRARLKLEDLNLPRDMFENQAKRRVALGLILGEIIQKNDIKVDADKVRATIEDMAKSYEKPEDVINWYYADNSRLNDVQQMVLEDQAVAWVIERARVVDQSVAFEDVMDRQQA</sequence>
<evidence type="ECO:0000256" key="13">
    <source>
        <dbReference type="RuleBase" id="RU003914"/>
    </source>
</evidence>
<dbReference type="Proteomes" id="UP001524586">
    <property type="component" value="Unassembled WGS sequence"/>
</dbReference>
<keyword evidence="6 11" id="KW-0697">Rotamase</keyword>
<feature type="domain" description="PPIase FKBP-type" evidence="14">
    <location>
        <begin position="159"/>
        <end position="244"/>
    </location>
</feature>
<evidence type="ECO:0000256" key="8">
    <source>
        <dbReference type="ARBA" id="ARBA00023235"/>
    </source>
</evidence>
<comment type="similarity">
    <text evidence="2 11 13">Belongs to the FKBP-type PPIase family. Tig subfamily.</text>
</comment>
<dbReference type="Pfam" id="PF05698">
    <property type="entry name" value="Trigger_C"/>
    <property type="match status" value="1"/>
</dbReference>
<keyword evidence="8 11" id="KW-0413">Isomerase</keyword>
<dbReference type="PANTHER" id="PTHR30560">
    <property type="entry name" value="TRIGGER FACTOR CHAPERONE AND PEPTIDYL-PROLYL CIS/TRANS ISOMERASE"/>
    <property type="match status" value="1"/>
</dbReference>
<dbReference type="InterPro" id="IPR008880">
    <property type="entry name" value="Trigger_fac_C"/>
</dbReference>
<evidence type="ECO:0000313" key="15">
    <source>
        <dbReference type="EMBL" id="MCQ8129702.1"/>
    </source>
</evidence>
<dbReference type="InterPro" id="IPR027304">
    <property type="entry name" value="Trigger_fact/SurA_dom_sf"/>
</dbReference>
<proteinExistence type="inferred from homology"/>
<keyword evidence="16" id="KW-1185">Reference proteome</keyword>
<dbReference type="InterPro" id="IPR001179">
    <property type="entry name" value="PPIase_FKBP_dom"/>
</dbReference>
<evidence type="ECO:0000256" key="4">
    <source>
        <dbReference type="ARBA" id="ARBA00016902"/>
    </source>
</evidence>
<keyword evidence="11" id="KW-0963">Cytoplasm</keyword>
<dbReference type="InterPro" id="IPR036611">
    <property type="entry name" value="Trigger_fac_ribosome-bd_sf"/>
</dbReference>
<evidence type="ECO:0000256" key="7">
    <source>
        <dbReference type="ARBA" id="ARBA00023186"/>
    </source>
</evidence>
<evidence type="ECO:0000256" key="12">
    <source>
        <dbReference type="PROSITE-ProRule" id="PRU00277"/>
    </source>
</evidence>
<dbReference type="EMBL" id="JANIBK010000090">
    <property type="protein sequence ID" value="MCQ8129702.1"/>
    <property type="molecule type" value="Genomic_DNA"/>
</dbReference>
<evidence type="ECO:0000256" key="10">
    <source>
        <dbReference type="ARBA" id="ARBA00029986"/>
    </source>
</evidence>
<keyword evidence="7 11" id="KW-0143">Chaperone</keyword>
<keyword evidence="9 11" id="KW-0131">Cell cycle</keyword>
<dbReference type="SUPFAM" id="SSF109998">
    <property type="entry name" value="Triger factor/SurA peptide-binding domain-like"/>
    <property type="match status" value="1"/>
</dbReference>
<dbReference type="InterPro" id="IPR005215">
    <property type="entry name" value="Trig_fac"/>
</dbReference>
<comment type="caution">
    <text evidence="15">The sequence shown here is derived from an EMBL/GenBank/DDBJ whole genome shotgun (WGS) entry which is preliminary data.</text>
</comment>
<evidence type="ECO:0000256" key="11">
    <source>
        <dbReference type="HAMAP-Rule" id="MF_00303"/>
    </source>
</evidence>
<dbReference type="Gene3D" id="3.30.70.1050">
    <property type="entry name" value="Trigger factor ribosome-binding domain"/>
    <property type="match status" value="1"/>
</dbReference>
<dbReference type="PANTHER" id="PTHR30560:SF3">
    <property type="entry name" value="TRIGGER FACTOR-LIKE PROTEIN TIG, CHLOROPLASTIC"/>
    <property type="match status" value="1"/>
</dbReference>
<evidence type="ECO:0000256" key="1">
    <source>
        <dbReference type="ARBA" id="ARBA00000971"/>
    </source>
</evidence>
<dbReference type="InterPro" id="IPR046357">
    <property type="entry name" value="PPIase_dom_sf"/>
</dbReference>
<dbReference type="SUPFAM" id="SSF102735">
    <property type="entry name" value="Trigger factor ribosome-binding domain"/>
    <property type="match status" value="1"/>
</dbReference>
<dbReference type="Gene3D" id="1.10.3120.10">
    <property type="entry name" value="Trigger factor, C-terminal domain"/>
    <property type="match status" value="1"/>
</dbReference>
<keyword evidence="5 11" id="KW-0132">Cell division</keyword>
<evidence type="ECO:0000256" key="5">
    <source>
        <dbReference type="ARBA" id="ARBA00022618"/>
    </source>
</evidence>
<dbReference type="NCBIfam" id="TIGR00115">
    <property type="entry name" value="tig"/>
    <property type="match status" value="1"/>
</dbReference>
<evidence type="ECO:0000256" key="9">
    <source>
        <dbReference type="ARBA" id="ARBA00023306"/>
    </source>
</evidence>
<dbReference type="SUPFAM" id="SSF54534">
    <property type="entry name" value="FKBP-like"/>
    <property type="match status" value="1"/>
</dbReference>
<comment type="catalytic activity">
    <reaction evidence="1 11 12">
        <text>[protein]-peptidylproline (omega=180) = [protein]-peptidylproline (omega=0)</text>
        <dbReference type="Rhea" id="RHEA:16237"/>
        <dbReference type="Rhea" id="RHEA-COMP:10747"/>
        <dbReference type="Rhea" id="RHEA-COMP:10748"/>
        <dbReference type="ChEBI" id="CHEBI:83833"/>
        <dbReference type="ChEBI" id="CHEBI:83834"/>
        <dbReference type="EC" id="5.2.1.8"/>
    </reaction>
</comment>
<name>A0ABT1U7E0_9GAMM</name>
<dbReference type="PROSITE" id="PS50059">
    <property type="entry name" value="FKBP_PPIASE"/>
    <property type="match status" value="1"/>
</dbReference>
<dbReference type="GO" id="GO:0003755">
    <property type="term" value="F:peptidyl-prolyl cis-trans isomerase activity"/>
    <property type="evidence" value="ECO:0007669"/>
    <property type="project" value="UniProtKB-EC"/>
</dbReference>
<dbReference type="InterPro" id="IPR037041">
    <property type="entry name" value="Trigger_fac_C_sf"/>
</dbReference>
<evidence type="ECO:0000256" key="3">
    <source>
        <dbReference type="ARBA" id="ARBA00013194"/>
    </source>
</evidence>
<dbReference type="RefSeq" id="WP_256616134.1">
    <property type="nucleotide sequence ID" value="NZ_JANIBK010000090.1"/>
</dbReference>
<protein>
    <recommendedName>
        <fullName evidence="4 11">Trigger factor</fullName>
        <shortName evidence="11">TF</shortName>
        <ecNumber evidence="3 11">5.2.1.8</ecNumber>
    </recommendedName>
    <alternativeName>
        <fullName evidence="10 11">PPIase</fullName>
    </alternativeName>
</protein>
<dbReference type="EC" id="5.2.1.8" evidence="3 11"/>
<comment type="domain">
    <text evidence="11">Consists of 3 domains; the N-terminus binds the ribosome, the middle domain has PPIase activity, while the C-terminus has intrinsic chaperone activity on its own.</text>
</comment>
<comment type="function">
    <text evidence="11">Involved in protein export. Acts as a chaperone by maintaining the newly synthesized protein in an open conformation. Functions as a peptidyl-prolyl cis-trans isomerase.</text>
</comment>
<dbReference type="Gene3D" id="3.10.50.40">
    <property type="match status" value="1"/>
</dbReference>
<accession>A0ABT1U7E0</accession>
<dbReference type="HAMAP" id="MF_00303">
    <property type="entry name" value="Trigger_factor_Tig"/>
    <property type="match status" value="1"/>
</dbReference>
<evidence type="ECO:0000256" key="2">
    <source>
        <dbReference type="ARBA" id="ARBA00005464"/>
    </source>
</evidence>
<gene>
    <name evidence="11 15" type="primary">tig</name>
    <name evidence="15" type="ORF">NP596_14660</name>
</gene>
<comment type="subcellular location">
    <subcellularLocation>
        <location evidence="11">Cytoplasm</location>
    </subcellularLocation>
    <text evidence="11">About half TF is bound to the ribosome near the polypeptide exit tunnel while the other half is free in the cytoplasm.</text>
</comment>
<dbReference type="PIRSF" id="PIRSF003095">
    <property type="entry name" value="Trigger_factor"/>
    <property type="match status" value="1"/>
</dbReference>
<dbReference type="Pfam" id="PF05697">
    <property type="entry name" value="Trigger_N"/>
    <property type="match status" value="1"/>
</dbReference>
<evidence type="ECO:0000313" key="16">
    <source>
        <dbReference type="Proteomes" id="UP001524586"/>
    </source>
</evidence>
<organism evidence="15 16">
    <name type="scientific">Methylomonas rivi</name>
    <dbReference type="NCBI Taxonomy" id="2952226"/>
    <lineage>
        <taxon>Bacteria</taxon>
        <taxon>Pseudomonadati</taxon>
        <taxon>Pseudomonadota</taxon>
        <taxon>Gammaproteobacteria</taxon>
        <taxon>Methylococcales</taxon>
        <taxon>Methylococcaceae</taxon>
        <taxon>Methylomonas</taxon>
    </lineage>
</organism>
<evidence type="ECO:0000259" key="14">
    <source>
        <dbReference type="PROSITE" id="PS50059"/>
    </source>
</evidence>
<dbReference type="Pfam" id="PF00254">
    <property type="entry name" value="FKBP_C"/>
    <property type="match status" value="1"/>
</dbReference>
<reference evidence="15 16" key="1">
    <citation type="submission" date="2022-07" db="EMBL/GenBank/DDBJ databases">
        <title>Methylomonas rivi sp. nov., Methylomonas rosea sp. nov., Methylomonas aureus sp. nov. and Methylomonas subterranea sp. nov., four novel methanotrophs isolated from a freshwater creek and the deep terrestrial subsurface.</title>
        <authorList>
            <person name="Abin C."/>
            <person name="Sankaranarayanan K."/>
            <person name="Garner C."/>
            <person name="Sindelar R."/>
            <person name="Kotary K."/>
            <person name="Garner R."/>
            <person name="Barclay S."/>
            <person name="Lawson P."/>
            <person name="Krumholz L."/>
        </authorList>
    </citation>
    <scope>NUCLEOTIDE SEQUENCE [LARGE SCALE GENOMIC DNA]</scope>
    <source>
        <strain evidence="15 16">WSC-6</strain>
    </source>
</reference>
<evidence type="ECO:0000256" key="6">
    <source>
        <dbReference type="ARBA" id="ARBA00023110"/>
    </source>
</evidence>